<comment type="caution">
    <text evidence="1">The sequence shown here is derived from an EMBL/GenBank/DDBJ whole genome shotgun (WGS) entry which is preliminary data.</text>
</comment>
<evidence type="ECO:0000313" key="2">
    <source>
        <dbReference type="Proteomes" id="UP001345219"/>
    </source>
</evidence>
<name>A0AAN7K2T0_9MYRT</name>
<dbReference type="Proteomes" id="UP001345219">
    <property type="component" value="Chromosome 15"/>
</dbReference>
<dbReference type="AlphaFoldDB" id="A0AAN7K2T0"/>
<proteinExistence type="predicted"/>
<sequence length="71" mass="8025">MCVVCGCEEEEKEIGRQQASGSCPYCGGKVQAVDVESHRRFCFLHVCFCFKRKYYCSLCSKRLVLSTSTSL</sequence>
<dbReference type="PANTHER" id="PTHR33320">
    <property type="entry name" value="METHIONYL-TRNA SYNTHETASE"/>
    <property type="match status" value="1"/>
</dbReference>
<dbReference type="PANTHER" id="PTHR33320:SF30">
    <property type="entry name" value="OS04G0606200 PROTEIN"/>
    <property type="match status" value="1"/>
</dbReference>
<gene>
    <name evidence="1" type="ORF">SAY87_018897</name>
</gene>
<dbReference type="EMBL" id="JAXIOK010000012">
    <property type="protein sequence ID" value="KAK4757596.1"/>
    <property type="molecule type" value="Genomic_DNA"/>
</dbReference>
<keyword evidence="2" id="KW-1185">Reference proteome</keyword>
<protein>
    <submittedName>
        <fullName evidence="1">Uncharacterized protein</fullName>
    </submittedName>
</protein>
<evidence type="ECO:0000313" key="1">
    <source>
        <dbReference type="EMBL" id="KAK4757596.1"/>
    </source>
</evidence>
<accession>A0AAN7K2T0</accession>
<organism evidence="1 2">
    <name type="scientific">Trapa incisa</name>
    <dbReference type="NCBI Taxonomy" id="236973"/>
    <lineage>
        <taxon>Eukaryota</taxon>
        <taxon>Viridiplantae</taxon>
        <taxon>Streptophyta</taxon>
        <taxon>Embryophyta</taxon>
        <taxon>Tracheophyta</taxon>
        <taxon>Spermatophyta</taxon>
        <taxon>Magnoliopsida</taxon>
        <taxon>eudicotyledons</taxon>
        <taxon>Gunneridae</taxon>
        <taxon>Pentapetalae</taxon>
        <taxon>rosids</taxon>
        <taxon>malvids</taxon>
        <taxon>Myrtales</taxon>
        <taxon>Lythraceae</taxon>
        <taxon>Trapa</taxon>
    </lineage>
</organism>
<reference evidence="1 2" key="1">
    <citation type="journal article" date="2023" name="Hortic Res">
        <title>Pangenome of water caltrop reveals structural variations and asymmetric subgenome divergence after allopolyploidization.</title>
        <authorList>
            <person name="Zhang X."/>
            <person name="Chen Y."/>
            <person name="Wang L."/>
            <person name="Yuan Y."/>
            <person name="Fang M."/>
            <person name="Shi L."/>
            <person name="Lu R."/>
            <person name="Comes H.P."/>
            <person name="Ma Y."/>
            <person name="Chen Y."/>
            <person name="Huang G."/>
            <person name="Zhou Y."/>
            <person name="Zheng Z."/>
            <person name="Qiu Y."/>
        </authorList>
    </citation>
    <scope>NUCLEOTIDE SEQUENCE [LARGE SCALE GENOMIC DNA]</scope>
    <source>
        <tissue evidence="1">Roots</tissue>
    </source>
</reference>